<reference evidence="3 4" key="1">
    <citation type="journal article" date="2016" name="Antonie Van Leeuwenhoek">
        <title>Lysinibacillus endophyticus sp. nov., an indole-3-acetic acid producing endophytic bacterium isolated from corn root (Zea mays cv. Xinken-5).</title>
        <authorList>
            <person name="Yu J."/>
            <person name="Guan X."/>
            <person name="Liu C."/>
            <person name="Xiang W."/>
            <person name="Yu Z."/>
            <person name="Liu X."/>
            <person name="Wang G."/>
        </authorList>
    </citation>
    <scope>NUCLEOTIDE SEQUENCE [LARGE SCALE GENOMIC DNA]</scope>
    <source>
        <strain evidence="3 4">DSM 100506</strain>
    </source>
</reference>
<dbReference type="OrthoDB" id="9812295at2"/>
<name>A0A494Z392_9BACL</name>
<dbReference type="PANTHER" id="PTHR30543:SF21">
    <property type="entry name" value="NAD(P)H-DEPENDENT FMN REDUCTASE LOT6"/>
    <property type="match status" value="1"/>
</dbReference>
<comment type="similarity">
    <text evidence="1">Belongs to the azoreductase type 2 family.</text>
</comment>
<feature type="domain" description="NADPH-dependent FMN reductase-like" evidence="2">
    <location>
        <begin position="22"/>
        <end position="153"/>
    </location>
</feature>
<organism evidence="3 4">
    <name type="scientific">Ureibacillus endophyticus</name>
    <dbReference type="NCBI Taxonomy" id="1978490"/>
    <lineage>
        <taxon>Bacteria</taxon>
        <taxon>Bacillati</taxon>
        <taxon>Bacillota</taxon>
        <taxon>Bacilli</taxon>
        <taxon>Bacillales</taxon>
        <taxon>Caryophanaceae</taxon>
        <taxon>Ureibacillus</taxon>
    </lineage>
</organism>
<comment type="caution">
    <text evidence="3">The sequence shown here is derived from an EMBL/GenBank/DDBJ whole genome shotgun (WGS) entry which is preliminary data.</text>
</comment>
<gene>
    <name evidence="3" type="ORF">D8M03_08685</name>
</gene>
<dbReference type="PANTHER" id="PTHR30543">
    <property type="entry name" value="CHROMATE REDUCTASE"/>
    <property type="match status" value="1"/>
</dbReference>
<dbReference type="SUPFAM" id="SSF52218">
    <property type="entry name" value="Flavoproteins"/>
    <property type="match status" value="1"/>
</dbReference>
<dbReference type="Gene3D" id="3.40.50.360">
    <property type="match status" value="1"/>
</dbReference>
<dbReference type="RefSeq" id="WP_121214377.1">
    <property type="nucleotide sequence ID" value="NZ_RBZN01000017.1"/>
</dbReference>
<accession>A0A494Z392</accession>
<dbReference type="InterPro" id="IPR050712">
    <property type="entry name" value="NAD(P)H-dep_reductase"/>
</dbReference>
<protein>
    <submittedName>
        <fullName evidence="3">NAD(P)H-dependent oxidoreductase</fullName>
    </submittedName>
</protein>
<dbReference type="GO" id="GO:0016491">
    <property type="term" value="F:oxidoreductase activity"/>
    <property type="evidence" value="ECO:0007669"/>
    <property type="project" value="InterPro"/>
</dbReference>
<dbReference type="GO" id="GO:0010181">
    <property type="term" value="F:FMN binding"/>
    <property type="evidence" value="ECO:0007669"/>
    <property type="project" value="TreeGrafter"/>
</dbReference>
<evidence type="ECO:0000259" key="2">
    <source>
        <dbReference type="Pfam" id="PF03358"/>
    </source>
</evidence>
<evidence type="ECO:0000313" key="3">
    <source>
        <dbReference type="EMBL" id="RKQ16943.1"/>
    </source>
</evidence>
<dbReference type="EMBL" id="RBZN01000017">
    <property type="protein sequence ID" value="RKQ16943.1"/>
    <property type="molecule type" value="Genomic_DNA"/>
</dbReference>
<evidence type="ECO:0000313" key="4">
    <source>
        <dbReference type="Proteomes" id="UP000272238"/>
    </source>
</evidence>
<dbReference type="InterPro" id="IPR029039">
    <property type="entry name" value="Flavoprotein-like_sf"/>
</dbReference>
<keyword evidence="4" id="KW-1185">Reference proteome</keyword>
<dbReference type="InterPro" id="IPR005025">
    <property type="entry name" value="FMN_Rdtase-like_dom"/>
</dbReference>
<sequence>MGFWDKLFGGKQKQNLEEKIMMKIGIILGSTREGRVSPQVGKWVKELADKRGDAEYEIIDIADFKLPFLGEPGADNSGVAAWSEKVNACDGFVFIVQEYNHSITGALKNALDLLREEWNNKAAGIVSYGSVGGARAAEHLRGILGELLVADVRVHPALSLFTDFENGNVFKPSEHQEKSVNDMLDQVIPWATALKTIR</sequence>
<dbReference type="GO" id="GO:0005829">
    <property type="term" value="C:cytosol"/>
    <property type="evidence" value="ECO:0007669"/>
    <property type="project" value="TreeGrafter"/>
</dbReference>
<dbReference type="Proteomes" id="UP000272238">
    <property type="component" value="Unassembled WGS sequence"/>
</dbReference>
<evidence type="ECO:0000256" key="1">
    <source>
        <dbReference type="ARBA" id="ARBA00009428"/>
    </source>
</evidence>
<dbReference type="AlphaFoldDB" id="A0A494Z392"/>
<dbReference type="Pfam" id="PF03358">
    <property type="entry name" value="FMN_red"/>
    <property type="match status" value="1"/>
</dbReference>
<proteinExistence type="inferred from homology"/>